<evidence type="ECO:0000256" key="2">
    <source>
        <dbReference type="SAM" id="Phobius"/>
    </source>
</evidence>
<keyword evidence="2" id="KW-1133">Transmembrane helix</keyword>
<feature type="region of interest" description="Disordered" evidence="1">
    <location>
        <begin position="61"/>
        <end position="86"/>
    </location>
</feature>
<feature type="compositionally biased region" description="Acidic residues" evidence="1">
    <location>
        <begin position="75"/>
        <end position="84"/>
    </location>
</feature>
<feature type="compositionally biased region" description="Basic and acidic residues" evidence="1">
    <location>
        <begin position="62"/>
        <end position="74"/>
    </location>
</feature>
<keyword evidence="2" id="KW-0472">Membrane</keyword>
<proteinExistence type="predicted"/>
<dbReference type="Proteomes" id="UP000712600">
    <property type="component" value="Unassembled WGS sequence"/>
</dbReference>
<evidence type="ECO:0000256" key="1">
    <source>
        <dbReference type="SAM" id="MobiDB-lite"/>
    </source>
</evidence>
<accession>A0A8S9NGW6</accession>
<dbReference type="PANTHER" id="PTHR33625">
    <property type="entry name" value="OS08G0179900 PROTEIN"/>
    <property type="match status" value="1"/>
</dbReference>
<feature type="transmembrane region" description="Helical" evidence="2">
    <location>
        <begin position="139"/>
        <end position="158"/>
    </location>
</feature>
<dbReference type="EMBL" id="QGKX02001621">
    <property type="protein sequence ID" value="KAF3501331.1"/>
    <property type="molecule type" value="Genomic_DNA"/>
</dbReference>
<comment type="caution">
    <text evidence="3">The sequence shown here is derived from an EMBL/GenBank/DDBJ whole genome shotgun (WGS) entry which is preliminary data.</text>
</comment>
<evidence type="ECO:0000313" key="3">
    <source>
        <dbReference type="EMBL" id="KAF3501331.1"/>
    </source>
</evidence>
<protein>
    <submittedName>
        <fullName evidence="3">Uncharacterized protein</fullName>
    </submittedName>
</protein>
<gene>
    <name evidence="3" type="ORF">F2Q69_00043621</name>
</gene>
<dbReference type="PANTHER" id="PTHR33625:SF12">
    <property type="entry name" value="(RAPE) HYPOTHETICAL PROTEIN"/>
    <property type="match status" value="1"/>
</dbReference>
<name>A0A8S9NGW6_BRACR</name>
<sequence length="229" mass="25835">MTCFRKFIEILLHLTDQLKKIQIVNVTYKSVVASIASDPKVWDAVMENKDLMKFLETNTASTKDEADNDDKSELSSETESEEDSEAKPIQLMEILRDMKLRAVQMMENVSSYFGGLFRTETFTEGGQERKRMLLNDPTTLFGLAVCVIFMGLLSLAGFEEDCREHIAQHVLETVDETFKVVICQMKKALFSVAIYGWLKNDVVCNTVGSYAIVERKLAGIQERSGGASY</sequence>
<evidence type="ECO:0000313" key="4">
    <source>
        <dbReference type="Proteomes" id="UP000712600"/>
    </source>
</evidence>
<reference evidence="3" key="1">
    <citation type="submission" date="2019-12" db="EMBL/GenBank/DDBJ databases">
        <title>Genome sequencing and annotation of Brassica cretica.</title>
        <authorList>
            <person name="Studholme D.J."/>
            <person name="Sarris P."/>
        </authorList>
    </citation>
    <scope>NUCLEOTIDE SEQUENCE</scope>
    <source>
        <strain evidence="3">PFS-109/04</strain>
        <tissue evidence="3">Leaf</tissue>
    </source>
</reference>
<keyword evidence="2" id="KW-0812">Transmembrane</keyword>
<organism evidence="3 4">
    <name type="scientific">Brassica cretica</name>
    <name type="common">Mustard</name>
    <dbReference type="NCBI Taxonomy" id="69181"/>
    <lineage>
        <taxon>Eukaryota</taxon>
        <taxon>Viridiplantae</taxon>
        <taxon>Streptophyta</taxon>
        <taxon>Embryophyta</taxon>
        <taxon>Tracheophyta</taxon>
        <taxon>Spermatophyta</taxon>
        <taxon>Magnoliopsida</taxon>
        <taxon>eudicotyledons</taxon>
        <taxon>Gunneridae</taxon>
        <taxon>Pentapetalae</taxon>
        <taxon>rosids</taxon>
        <taxon>malvids</taxon>
        <taxon>Brassicales</taxon>
        <taxon>Brassicaceae</taxon>
        <taxon>Brassiceae</taxon>
        <taxon>Brassica</taxon>
    </lineage>
</organism>
<dbReference type="AlphaFoldDB" id="A0A8S9NGW6"/>